<evidence type="ECO:0000256" key="5">
    <source>
        <dbReference type="SAM" id="MobiDB-lite"/>
    </source>
</evidence>
<dbReference type="EMBL" id="JANEYG010000019">
    <property type="protein sequence ID" value="KAJ8919278.1"/>
    <property type="molecule type" value="Genomic_DNA"/>
</dbReference>
<feature type="compositionally biased region" description="Acidic residues" evidence="5">
    <location>
        <begin position="14"/>
        <end position="28"/>
    </location>
</feature>
<feature type="domain" description="DIRP" evidence="6">
    <location>
        <begin position="172"/>
        <end position="277"/>
    </location>
</feature>
<evidence type="ECO:0000313" key="7">
    <source>
        <dbReference type="EMBL" id="KAJ8919278.1"/>
    </source>
</evidence>
<dbReference type="GO" id="GO:0006351">
    <property type="term" value="P:DNA-templated transcription"/>
    <property type="evidence" value="ECO:0007669"/>
    <property type="project" value="InterPro"/>
</dbReference>
<evidence type="ECO:0000256" key="2">
    <source>
        <dbReference type="ARBA" id="ARBA00006732"/>
    </source>
</evidence>
<keyword evidence="4" id="KW-0175">Coiled coil</keyword>
<proteinExistence type="inferred from homology"/>
<feature type="compositionally biased region" description="Basic residues" evidence="5">
    <location>
        <begin position="83"/>
        <end position="107"/>
    </location>
</feature>
<dbReference type="InterPro" id="IPR045831">
    <property type="entry name" value="LIN9_C"/>
</dbReference>
<dbReference type="GO" id="GO:0051726">
    <property type="term" value="P:regulation of cell cycle"/>
    <property type="evidence" value="ECO:0007669"/>
    <property type="project" value="TreeGrafter"/>
</dbReference>
<dbReference type="GO" id="GO:0003677">
    <property type="term" value="F:DNA binding"/>
    <property type="evidence" value="ECO:0007669"/>
    <property type="project" value="TreeGrafter"/>
</dbReference>
<dbReference type="SMART" id="SM01135">
    <property type="entry name" value="DIRP"/>
    <property type="match status" value="1"/>
</dbReference>
<dbReference type="InterPro" id="IPR033471">
    <property type="entry name" value="DIRP"/>
</dbReference>
<evidence type="ECO:0000313" key="8">
    <source>
        <dbReference type="Proteomes" id="UP001159042"/>
    </source>
</evidence>
<feature type="compositionally biased region" description="Basic and acidic residues" evidence="5">
    <location>
        <begin position="109"/>
        <end position="130"/>
    </location>
</feature>
<dbReference type="GO" id="GO:0005654">
    <property type="term" value="C:nucleoplasm"/>
    <property type="evidence" value="ECO:0007669"/>
    <property type="project" value="TreeGrafter"/>
</dbReference>
<reference evidence="7 8" key="1">
    <citation type="journal article" date="2023" name="Insect Mol. Biol.">
        <title>Genome sequencing provides insights into the evolution of gene families encoding plant cell wall-degrading enzymes in longhorned beetles.</title>
        <authorList>
            <person name="Shin N.R."/>
            <person name="Okamura Y."/>
            <person name="Kirsch R."/>
            <person name="Pauchet Y."/>
        </authorList>
    </citation>
    <scope>NUCLEOTIDE SEQUENCE [LARGE SCALE GENOMIC DNA]</scope>
    <source>
        <strain evidence="7">EAD_L_NR</strain>
    </source>
</reference>
<feature type="compositionally biased region" description="Polar residues" evidence="5">
    <location>
        <begin position="1"/>
        <end position="11"/>
    </location>
</feature>
<dbReference type="PANTHER" id="PTHR21689:SF2">
    <property type="entry name" value="PROTEIN LIN-9 HOMOLOG"/>
    <property type="match status" value="1"/>
</dbReference>
<dbReference type="Pfam" id="PF06584">
    <property type="entry name" value="DIRP"/>
    <property type="match status" value="1"/>
</dbReference>
<dbReference type="InterPro" id="IPR010561">
    <property type="entry name" value="LIN-9/ALY1"/>
</dbReference>
<feature type="region of interest" description="Disordered" evidence="5">
    <location>
        <begin position="76"/>
        <end position="146"/>
    </location>
</feature>
<accession>A0AAV8VYK6</accession>
<comment type="subcellular location">
    <subcellularLocation>
        <location evidence="1">Nucleus</location>
    </subcellularLocation>
</comment>
<dbReference type="AlphaFoldDB" id="A0AAV8VYK6"/>
<evidence type="ECO:0000256" key="3">
    <source>
        <dbReference type="ARBA" id="ARBA00023242"/>
    </source>
</evidence>
<feature type="region of interest" description="Disordered" evidence="5">
    <location>
        <begin position="1"/>
        <end position="61"/>
    </location>
</feature>
<comment type="similarity">
    <text evidence="2">Belongs to the lin-9 family.</text>
</comment>
<gene>
    <name evidence="7" type="ORF">NQ315_003862</name>
</gene>
<evidence type="ECO:0000256" key="4">
    <source>
        <dbReference type="SAM" id="Coils"/>
    </source>
</evidence>
<protein>
    <recommendedName>
        <fullName evidence="6">DIRP domain-containing protein</fullName>
    </recommendedName>
</protein>
<comment type="caution">
    <text evidence="7">The sequence shown here is derived from an EMBL/GenBank/DDBJ whole genome shotgun (WGS) entry which is preliminary data.</text>
</comment>
<dbReference type="GO" id="GO:0017053">
    <property type="term" value="C:transcription repressor complex"/>
    <property type="evidence" value="ECO:0007669"/>
    <property type="project" value="InterPro"/>
</dbReference>
<feature type="coiled-coil region" evidence="4">
    <location>
        <begin position="400"/>
        <end position="462"/>
    </location>
</feature>
<sequence length="589" mass="66861">MTNENNVTIKQEVTDEEDGRDMEVDEDLPTLGPAALGLQRVGTQPPPKPTPTQPTQVLNARGMPARIRKKNRLFFDDDIVNTPHHRVPSAKKQKTTPLKKQRIHTPVKVKTEKGDAKITPKKTPSRDIKPPRSSSPPAINSPDRKIGQKIGLRLRNLLKLPKAHKWVCYEWFYSNIDRCLFAGENDFSICLKESFPELKTRELTRIEWTKIRRMMGKPRRCSQSFFNEERLELEKKRKKIRALQQRKATDLASFKDLPPEVPMQLVIGTKVTARLRKPQDGLFTGSIDAVDTSNNTYRITFERQGLGTHSVPDYEVLSNEPPETISISSFQNKFRPRNGLSPYSPAIKSPILNNLKLKKDPLLSGSMLNKPMFMPTTTEGKIGGFPAKLLEKMVLVTKILNIKKAKIKQLKSLNSEAEKLNSFDQEIPEEFERKYAGVLIDLEKLNHDLQMYLDEMQIYCQEIAPEPSVAAMLAPSHLRERCREEASDIVQKHNSIIASDKGPCQNESILDLITDLTALLLQVKSLSDSDQNAYELQVLQGTMEQIKRKLNPSNQQVFQSNVEVHMKHIEVGLSETNLDKLLIGTVGKI</sequence>
<keyword evidence="8" id="KW-1185">Reference proteome</keyword>
<evidence type="ECO:0000259" key="6">
    <source>
        <dbReference type="SMART" id="SM01135"/>
    </source>
</evidence>
<dbReference type="PANTHER" id="PTHR21689">
    <property type="entry name" value="LIN-9"/>
    <property type="match status" value="1"/>
</dbReference>
<name>A0AAV8VYK6_9CUCU</name>
<dbReference type="Pfam" id="PF19438">
    <property type="entry name" value="LIN9_C"/>
    <property type="match status" value="1"/>
</dbReference>
<organism evidence="7 8">
    <name type="scientific">Exocentrus adspersus</name>
    <dbReference type="NCBI Taxonomy" id="1586481"/>
    <lineage>
        <taxon>Eukaryota</taxon>
        <taxon>Metazoa</taxon>
        <taxon>Ecdysozoa</taxon>
        <taxon>Arthropoda</taxon>
        <taxon>Hexapoda</taxon>
        <taxon>Insecta</taxon>
        <taxon>Pterygota</taxon>
        <taxon>Neoptera</taxon>
        <taxon>Endopterygota</taxon>
        <taxon>Coleoptera</taxon>
        <taxon>Polyphaga</taxon>
        <taxon>Cucujiformia</taxon>
        <taxon>Chrysomeloidea</taxon>
        <taxon>Cerambycidae</taxon>
        <taxon>Lamiinae</taxon>
        <taxon>Acanthocinini</taxon>
        <taxon>Exocentrus</taxon>
    </lineage>
</organism>
<keyword evidence="3" id="KW-0539">Nucleus</keyword>
<evidence type="ECO:0000256" key="1">
    <source>
        <dbReference type="ARBA" id="ARBA00004123"/>
    </source>
</evidence>
<dbReference type="GO" id="GO:0006357">
    <property type="term" value="P:regulation of transcription by RNA polymerase II"/>
    <property type="evidence" value="ECO:0007669"/>
    <property type="project" value="TreeGrafter"/>
</dbReference>
<dbReference type="Proteomes" id="UP001159042">
    <property type="component" value="Unassembled WGS sequence"/>
</dbReference>